<evidence type="ECO:0000313" key="11">
    <source>
        <dbReference type="EMBL" id="GAA4777214.1"/>
    </source>
</evidence>
<evidence type="ECO:0000256" key="3">
    <source>
        <dbReference type="ARBA" id="ARBA00022475"/>
    </source>
</evidence>
<dbReference type="InterPro" id="IPR050445">
    <property type="entry name" value="Bact_polysacc_biosynth/exp"/>
</dbReference>
<sequence>MELREFVDTLRRRWITITIAVLLGLAAALGLALVATPQYQASSRLFVATQTVGSAVEAFQGSSYTQARMQSYVTVATDPVVLDPVIEQLELDTTAEELAGAISARVLPDTVLIEITAEDASPERAAELANAVADNLRTVVVDELESQVGDEDSLVNLALVKRAVAPESPSAPSIPLYLVVGGVIGLVAGLAVGFARQTLDTRIHSERDVTSHTDVPILAGMTFDTEAAKQPLIVHADAFAPRAEAFRSLRTNLQFASLGADNRVVVVTSALPGEGKTTTAANLAIALAEAGKLTLLVDADLRRPKTADYLGIEGGVGLSDVLVGSAELADVLQPWGESDSLAVLAAGTRPPNPSELLSSKALEDLLTELRGEFDQIVIDAPPLLPVTDAAVLSKVADGALVVCAVGRTRTTQLTHALHNLESIRAHIFGIVVNMLATRGPDAYGSYGYAYEGASSRES</sequence>
<keyword evidence="12" id="KW-1185">Reference proteome</keyword>
<feature type="transmembrane region" description="Helical" evidence="9">
    <location>
        <begin position="14"/>
        <end position="35"/>
    </location>
</feature>
<keyword evidence="5" id="KW-0547">Nucleotide-binding</keyword>
<evidence type="ECO:0000256" key="7">
    <source>
        <dbReference type="ARBA" id="ARBA00022989"/>
    </source>
</evidence>
<comment type="similarity">
    <text evidence="2">Belongs to the CpsC/CapA family.</text>
</comment>
<dbReference type="EMBL" id="BAABKO010000004">
    <property type="protein sequence ID" value="GAA4777214.1"/>
    <property type="molecule type" value="Genomic_DNA"/>
</dbReference>
<comment type="caution">
    <text evidence="11">The sequence shown here is derived from an EMBL/GenBank/DDBJ whole genome shotgun (WGS) entry which is preliminary data.</text>
</comment>
<dbReference type="Pfam" id="PF10609">
    <property type="entry name" value="ParA"/>
    <property type="match status" value="1"/>
</dbReference>
<gene>
    <name evidence="11" type="ORF">GCM10023351_22450</name>
</gene>
<evidence type="ECO:0000259" key="10">
    <source>
        <dbReference type="Pfam" id="PF02706"/>
    </source>
</evidence>
<dbReference type="Pfam" id="PF02706">
    <property type="entry name" value="Wzz"/>
    <property type="match status" value="1"/>
</dbReference>
<dbReference type="Proteomes" id="UP001501645">
    <property type="component" value="Unassembled WGS sequence"/>
</dbReference>
<dbReference type="CDD" id="cd05387">
    <property type="entry name" value="BY-kinase"/>
    <property type="match status" value="1"/>
</dbReference>
<accession>A0ABP9AD52</accession>
<evidence type="ECO:0000256" key="5">
    <source>
        <dbReference type="ARBA" id="ARBA00022741"/>
    </source>
</evidence>
<dbReference type="InterPro" id="IPR033756">
    <property type="entry name" value="YlxH/NBP35"/>
</dbReference>
<keyword evidence="3" id="KW-1003">Cell membrane</keyword>
<keyword evidence="7 9" id="KW-1133">Transmembrane helix</keyword>
<evidence type="ECO:0000313" key="12">
    <source>
        <dbReference type="Proteomes" id="UP001501645"/>
    </source>
</evidence>
<evidence type="ECO:0000256" key="9">
    <source>
        <dbReference type="SAM" id="Phobius"/>
    </source>
</evidence>
<dbReference type="InterPro" id="IPR027417">
    <property type="entry name" value="P-loop_NTPase"/>
</dbReference>
<dbReference type="SUPFAM" id="SSF52540">
    <property type="entry name" value="P-loop containing nucleoside triphosphate hydrolases"/>
    <property type="match status" value="1"/>
</dbReference>
<reference evidence="12" key="1">
    <citation type="journal article" date="2019" name="Int. J. Syst. Evol. Microbiol.">
        <title>The Global Catalogue of Microorganisms (GCM) 10K type strain sequencing project: providing services to taxonomists for standard genome sequencing and annotation.</title>
        <authorList>
            <consortium name="The Broad Institute Genomics Platform"/>
            <consortium name="The Broad Institute Genome Sequencing Center for Infectious Disease"/>
            <person name="Wu L."/>
            <person name="Ma J."/>
        </authorList>
    </citation>
    <scope>NUCLEOTIDE SEQUENCE [LARGE SCALE GENOMIC DNA]</scope>
    <source>
        <strain evidence="12">JCM 18537</strain>
    </source>
</reference>
<evidence type="ECO:0000256" key="4">
    <source>
        <dbReference type="ARBA" id="ARBA00022692"/>
    </source>
</evidence>
<keyword evidence="6" id="KW-0067">ATP-binding</keyword>
<name>A0ABP9AD52_9MICO</name>
<evidence type="ECO:0000256" key="2">
    <source>
        <dbReference type="ARBA" id="ARBA00006683"/>
    </source>
</evidence>
<comment type="subcellular location">
    <subcellularLocation>
        <location evidence="1">Cell membrane</location>
        <topology evidence="1">Multi-pass membrane protein</topology>
    </subcellularLocation>
</comment>
<dbReference type="NCBIfam" id="TIGR01007">
    <property type="entry name" value="eps_fam"/>
    <property type="match status" value="1"/>
</dbReference>
<keyword evidence="4 9" id="KW-0812">Transmembrane</keyword>
<feature type="domain" description="Polysaccharide chain length determinant N-terminal" evidence="10">
    <location>
        <begin position="2"/>
        <end position="88"/>
    </location>
</feature>
<dbReference type="RefSeq" id="WP_345439186.1">
    <property type="nucleotide sequence ID" value="NZ_BAABKO010000004.1"/>
</dbReference>
<dbReference type="Gene3D" id="3.40.50.300">
    <property type="entry name" value="P-loop containing nucleotide triphosphate hydrolases"/>
    <property type="match status" value="1"/>
</dbReference>
<dbReference type="PANTHER" id="PTHR32309">
    <property type="entry name" value="TYROSINE-PROTEIN KINASE"/>
    <property type="match status" value="1"/>
</dbReference>
<evidence type="ECO:0000256" key="1">
    <source>
        <dbReference type="ARBA" id="ARBA00004651"/>
    </source>
</evidence>
<proteinExistence type="inferred from homology"/>
<dbReference type="PANTHER" id="PTHR32309:SF13">
    <property type="entry name" value="FERRIC ENTEROBACTIN TRANSPORT PROTEIN FEPE"/>
    <property type="match status" value="1"/>
</dbReference>
<evidence type="ECO:0000256" key="6">
    <source>
        <dbReference type="ARBA" id="ARBA00022840"/>
    </source>
</evidence>
<evidence type="ECO:0000256" key="8">
    <source>
        <dbReference type="ARBA" id="ARBA00023136"/>
    </source>
</evidence>
<organism evidence="11 12">
    <name type="scientific">Microbacterium gilvum</name>
    <dbReference type="NCBI Taxonomy" id="1336204"/>
    <lineage>
        <taxon>Bacteria</taxon>
        <taxon>Bacillati</taxon>
        <taxon>Actinomycetota</taxon>
        <taxon>Actinomycetes</taxon>
        <taxon>Micrococcales</taxon>
        <taxon>Microbacteriaceae</taxon>
        <taxon>Microbacterium</taxon>
    </lineage>
</organism>
<keyword evidence="8 9" id="KW-0472">Membrane</keyword>
<dbReference type="InterPro" id="IPR003856">
    <property type="entry name" value="LPS_length_determ_N"/>
</dbReference>
<feature type="transmembrane region" description="Helical" evidence="9">
    <location>
        <begin position="174"/>
        <end position="195"/>
    </location>
</feature>
<dbReference type="InterPro" id="IPR005702">
    <property type="entry name" value="Wzc-like_C"/>
</dbReference>
<protein>
    <submittedName>
        <fullName evidence="11">Polysaccharide biosynthesis tyrosine autokinase</fullName>
    </submittedName>
</protein>